<dbReference type="RefSeq" id="WP_348518117.1">
    <property type="nucleotide sequence ID" value="NZ_CP155620.1"/>
</dbReference>
<name>A0AAU7E717_9BACT</name>
<sequence>MSLEQVINTQNASLEEIIINLNALVELYKAGGINEESVKRILSEELAKLNLLQFSDISDEQNPNRKSLQLKNHDSISGFLKDGQSAVNIAMVSKWDKVDFGSSSVEMNLNSKDGIVKINDDKIIATMANLDELKGLISDENLNAKITSLIEAMKDELKGEKGDKGETGPAGPKGDIGEVGPKGDKGDKGDTPSKEELSPIISEVLQGMEIDTSITKEKLEPPLNEILSDNEKQKSIKNAILENCDLSKSLEGAIQIPEDKINEAVEKTAKPMIEQTLSQVANMQGNVMSAFINAVENKTLLCNITNTDVPALSKDGLTGYKQGFVWVNESISPQKIWVSDVTSWKEVILSDIKTIDKLAIKVSRNKVAVAYNACAFANFGLIKQDGTAIFAKSSTITNKGDGSETCVFEIEGVDYTATLTCDLGIYSGNYTFNIVNGNNASLLSKALSDDGLYHYTLTFDKALPNNIKGFGVRPYANSVTRDWTPKMILEAYNKTIEQPIFSLTKTYTENTQVDKQLIHALNFITGEDLSKKVKSYNDWTQVE</sequence>
<proteinExistence type="predicted"/>
<gene>
    <name evidence="2" type="ORF">AAH949_05115</name>
</gene>
<feature type="compositionally biased region" description="Basic and acidic residues" evidence="1">
    <location>
        <begin position="181"/>
        <end position="195"/>
    </location>
</feature>
<evidence type="ECO:0000313" key="2">
    <source>
        <dbReference type="EMBL" id="XBJ28487.1"/>
    </source>
</evidence>
<dbReference type="AlphaFoldDB" id="A0AAU7E717"/>
<feature type="region of interest" description="Disordered" evidence="1">
    <location>
        <begin position="159"/>
        <end position="195"/>
    </location>
</feature>
<accession>A0AAU7E717</accession>
<organism evidence="2">
    <name type="scientific">Campylobacter sp. CCS1377</name>
    <dbReference type="NCBI Taxonomy" id="3158229"/>
    <lineage>
        <taxon>Bacteria</taxon>
        <taxon>Pseudomonadati</taxon>
        <taxon>Campylobacterota</taxon>
        <taxon>Epsilonproteobacteria</taxon>
        <taxon>Campylobacterales</taxon>
        <taxon>Campylobacteraceae</taxon>
        <taxon>Campylobacter</taxon>
    </lineage>
</organism>
<dbReference type="EMBL" id="CP155620">
    <property type="protein sequence ID" value="XBJ28487.1"/>
    <property type="molecule type" value="Genomic_DNA"/>
</dbReference>
<protein>
    <recommendedName>
        <fullName evidence="3">Collagen-like protein</fullName>
    </recommendedName>
</protein>
<evidence type="ECO:0008006" key="3">
    <source>
        <dbReference type="Google" id="ProtNLM"/>
    </source>
</evidence>
<evidence type="ECO:0000256" key="1">
    <source>
        <dbReference type="SAM" id="MobiDB-lite"/>
    </source>
</evidence>
<reference evidence="2" key="1">
    <citation type="submission" date="2024-05" db="EMBL/GenBank/DDBJ databases">
        <title>Campylobacter coli isolated from environmental waters in Slovenia.</title>
        <authorList>
            <person name="Zautner A.E."/>
            <person name="Bunk B."/>
            <person name="Riedel T."/>
            <person name="Sproeer C."/>
        </authorList>
    </citation>
    <scope>NUCLEOTIDE SEQUENCE</scope>
    <source>
        <strain evidence="2">CCS1377</strain>
    </source>
</reference>